<proteinExistence type="predicted"/>
<evidence type="ECO:0000256" key="1">
    <source>
        <dbReference type="SAM" id="SignalP"/>
    </source>
</evidence>
<gene>
    <name evidence="2" type="ORF">CEUTPL_LOCUS10604</name>
</gene>
<accession>A0A9N9QLC7</accession>
<dbReference type="AlphaFoldDB" id="A0A9N9QLC7"/>
<dbReference type="Proteomes" id="UP001152799">
    <property type="component" value="Chromosome 6"/>
</dbReference>
<feature type="signal peptide" evidence="1">
    <location>
        <begin position="1"/>
        <end position="23"/>
    </location>
</feature>
<keyword evidence="1" id="KW-0732">Signal</keyword>
<name>A0A9N9QLC7_9CUCU</name>
<protein>
    <submittedName>
        <fullName evidence="2">Uncharacterized protein</fullName>
    </submittedName>
</protein>
<feature type="chain" id="PRO_5040112297" evidence="1">
    <location>
        <begin position="24"/>
        <end position="519"/>
    </location>
</feature>
<reference evidence="2" key="1">
    <citation type="submission" date="2022-01" db="EMBL/GenBank/DDBJ databases">
        <authorList>
            <person name="King R."/>
        </authorList>
    </citation>
    <scope>NUCLEOTIDE SEQUENCE</scope>
</reference>
<dbReference type="EMBL" id="OU892282">
    <property type="protein sequence ID" value="CAG9770147.1"/>
    <property type="molecule type" value="Genomic_DNA"/>
</dbReference>
<keyword evidence="3" id="KW-1185">Reference proteome</keyword>
<evidence type="ECO:0000313" key="3">
    <source>
        <dbReference type="Proteomes" id="UP001152799"/>
    </source>
</evidence>
<dbReference type="OrthoDB" id="7659590at2759"/>
<evidence type="ECO:0000313" key="2">
    <source>
        <dbReference type="EMBL" id="CAG9770147.1"/>
    </source>
</evidence>
<organism evidence="2 3">
    <name type="scientific">Ceutorhynchus assimilis</name>
    <name type="common">cabbage seed weevil</name>
    <dbReference type="NCBI Taxonomy" id="467358"/>
    <lineage>
        <taxon>Eukaryota</taxon>
        <taxon>Metazoa</taxon>
        <taxon>Ecdysozoa</taxon>
        <taxon>Arthropoda</taxon>
        <taxon>Hexapoda</taxon>
        <taxon>Insecta</taxon>
        <taxon>Pterygota</taxon>
        <taxon>Neoptera</taxon>
        <taxon>Endopterygota</taxon>
        <taxon>Coleoptera</taxon>
        <taxon>Polyphaga</taxon>
        <taxon>Cucujiformia</taxon>
        <taxon>Curculionidae</taxon>
        <taxon>Ceutorhynchinae</taxon>
        <taxon>Ceutorhynchus</taxon>
    </lineage>
</organism>
<sequence length="519" mass="56118">MKLISIFVCINFYFSFTISTSFAQETPPPCHPIEPHCPKIQCLRCPTCACDEILIKNTTCNNCCLDYCVPKPECPKIECLLCPICAENETLVESPCGNCCLNTCEPKPIDCPKIACKKCPTCAENETLIKSLCDNCCLDRCIPTPPRCPKIGCEKCVKCSKNETLVKSPCNNCCLDRCIPKNCPNPPINCLWCPTTCPKGEVMVKSPCGCCHDKCVPIYPEKCPDPPIECLWCPECTEGYTLVKSPCGCCHDQCVKNEICSCPSIRCTPDGITVPGPEPCRCPTCVIPEPGHECYGTFEGTLTCGNLTCCNGICQRELGCDECHDPCPRPYCTPKSIFVYGPKPCRCPYCVEPKPGDKCYESLEGTSTCGEEVTNLTCCNGVCQDIAKPCEDCNCPLMKCSASAVIVSGPKPCRCPHCVVPKPGDKCLETFEGYLTCGADLICCDGVCRKSDASCDVICNCPLVLCITGSVQVPGKEPCRCPTCILPEPGDKCLVTADGSLSCGENLVCSNGICEKKCN</sequence>